<proteinExistence type="inferred from homology"/>
<accession>A0ABY3VT18</accession>
<evidence type="ECO:0000256" key="2">
    <source>
        <dbReference type="ARBA" id="ARBA00023002"/>
    </source>
</evidence>
<dbReference type="InterPro" id="IPR012349">
    <property type="entry name" value="Split_barrel_FMN-bd"/>
</dbReference>
<evidence type="ECO:0000256" key="3">
    <source>
        <dbReference type="ARBA" id="ARBA00049106"/>
    </source>
</evidence>
<dbReference type="NCBIfam" id="TIGR00026">
    <property type="entry name" value="hi_GC_TIGR00026"/>
    <property type="match status" value="1"/>
</dbReference>
<dbReference type="Gene3D" id="2.30.110.10">
    <property type="entry name" value="Electron Transport, Fmn-binding Protein, Chain A"/>
    <property type="match status" value="1"/>
</dbReference>
<keyword evidence="5" id="KW-1185">Reference proteome</keyword>
<evidence type="ECO:0000256" key="1">
    <source>
        <dbReference type="ARBA" id="ARBA00008710"/>
    </source>
</evidence>
<evidence type="ECO:0000313" key="5">
    <source>
        <dbReference type="Proteomes" id="UP001055336"/>
    </source>
</evidence>
<organism evidence="4 5">
    <name type="scientific">Mycobacterium paraterrae</name>
    <dbReference type="NCBI Taxonomy" id="577492"/>
    <lineage>
        <taxon>Bacteria</taxon>
        <taxon>Bacillati</taxon>
        <taxon>Actinomycetota</taxon>
        <taxon>Actinomycetes</taxon>
        <taxon>Mycobacteriales</taxon>
        <taxon>Mycobacteriaceae</taxon>
        <taxon>Mycobacterium</taxon>
    </lineage>
</organism>
<protein>
    <submittedName>
        <fullName evidence="4">Nitroreductase family deazaflavin-dependent oxidoreductase</fullName>
    </submittedName>
</protein>
<gene>
    <name evidence="4" type="ORF">MKK62_26085</name>
</gene>
<sequence length="158" mass="17428">MSESDGTPVQIAAFTRRASQDASLLKTLNDGVSEQLRANDGVVVDGPMAGVPLLLLHTVGARSGAFRVNPLVQLDYQGRWFVVGSFGGLDKDPAWVHNLRANPHARVEIGATVHTVTARELSMPERDEIWDALVVMNPTFAEYEKTMTRVMPVFELRR</sequence>
<dbReference type="Proteomes" id="UP001055336">
    <property type="component" value="Chromosome"/>
</dbReference>
<dbReference type="EMBL" id="CP092488">
    <property type="protein sequence ID" value="UMB69755.1"/>
    <property type="molecule type" value="Genomic_DNA"/>
</dbReference>
<reference evidence="4" key="1">
    <citation type="submission" date="2022-08" db="EMBL/GenBank/DDBJ databases">
        <title>Whole genome sequencing of non-tuberculosis mycobacteria type-strains.</title>
        <authorList>
            <person name="Igarashi Y."/>
            <person name="Osugi A."/>
            <person name="Mitarai S."/>
        </authorList>
    </citation>
    <scope>NUCLEOTIDE SEQUENCE</scope>
    <source>
        <strain evidence="4">DSM 45127</strain>
    </source>
</reference>
<comment type="catalytic activity">
    <reaction evidence="3">
        <text>oxidized coenzyme F420-(gamma-L-Glu)(n) + a quinol + H(+) = reduced coenzyme F420-(gamma-L-Glu)(n) + a quinone</text>
        <dbReference type="Rhea" id="RHEA:39663"/>
        <dbReference type="Rhea" id="RHEA-COMP:12939"/>
        <dbReference type="Rhea" id="RHEA-COMP:14378"/>
        <dbReference type="ChEBI" id="CHEBI:15378"/>
        <dbReference type="ChEBI" id="CHEBI:24646"/>
        <dbReference type="ChEBI" id="CHEBI:132124"/>
        <dbReference type="ChEBI" id="CHEBI:133980"/>
        <dbReference type="ChEBI" id="CHEBI:139511"/>
    </reaction>
</comment>
<dbReference type="InterPro" id="IPR004378">
    <property type="entry name" value="F420H2_quin_Rdtase"/>
</dbReference>
<dbReference type="PANTHER" id="PTHR39428:SF3">
    <property type="entry name" value="DEAZAFLAVIN-DEPENDENT NITROREDUCTASE"/>
    <property type="match status" value="1"/>
</dbReference>
<name>A0ABY3VT18_9MYCO</name>
<keyword evidence="2" id="KW-0560">Oxidoreductase</keyword>
<comment type="similarity">
    <text evidence="1">Belongs to the F420H(2)-dependent quinone reductase family.</text>
</comment>
<evidence type="ECO:0000313" key="4">
    <source>
        <dbReference type="EMBL" id="UMB69755.1"/>
    </source>
</evidence>
<dbReference type="Pfam" id="PF04075">
    <property type="entry name" value="F420H2_quin_red"/>
    <property type="match status" value="1"/>
</dbReference>
<dbReference type="PANTHER" id="PTHR39428">
    <property type="entry name" value="F420H(2)-DEPENDENT QUINONE REDUCTASE RV1261C"/>
    <property type="match status" value="1"/>
</dbReference>
<dbReference type="RefSeq" id="WP_240261486.1">
    <property type="nucleotide sequence ID" value="NZ_CP092488.2"/>
</dbReference>